<dbReference type="CDD" id="cd18033">
    <property type="entry name" value="DEXDc_FANCM"/>
    <property type="match status" value="1"/>
</dbReference>
<dbReference type="AlphaFoldDB" id="A0A8H6F6R7"/>
<dbReference type="EC" id="3.6.4.12" evidence="13"/>
<feature type="compositionally biased region" description="Polar residues" evidence="14">
    <location>
        <begin position="924"/>
        <end position="950"/>
    </location>
</feature>
<organism evidence="17 18">
    <name type="scientific">Candida albicans</name>
    <name type="common">Yeast</name>
    <dbReference type="NCBI Taxonomy" id="5476"/>
    <lineage>
        <taxon>Eukaryota</taxon>
        <taxon>Fungi</taxon>
        <taxon>Dikarya</taxon>
        <taxon>Ascomycota</taxon>
        <taxon>Saccharomycotina</taxon>
        <taxon>Pichiomycetes</taxon>
        <taxon>Debaryomycetaceae</taxon>
        <taxon>Candida/Lodderomyces clade</taxon>
        <taxon>Candida</taxon>
    </lineage>
</organism>
<feature type="compositionally biased region" description="Basic and acidic residues" evidence="14">
    <location>
        <begin position="884"/>
        <end position="919"/>
    </location>
</feature>
<feature type="region of interest" description="Disordered" evidence="14">
    <location>
        <begin position="208"/>
        <end position="235"/>
    </location>
</feature>
<dbReference type="GO" id="GO:0006364">
    <property type="term" value="P:rRNA processing"/>
    <property type="evidence" value="ECO:0007669"/>
    <property type="project" value="UniProtKB-ARBA"/>
</dbReference>
<evidence type="ECO:0000256" key="5">
    <source>
        <dbReference type="ARBA" id="ARBA00022741"/>
    </source>
</evidence>
<dbReference type="GO" id="GO:0036297">
    <property type="term" value="P:interstrand cross-link repair"/>
    <property type="evidence" value="ECO:0007669"/>
    <property type="project" value="UniProtKB-ARBA"/>
</dbReference>
<dbReference type="Pfam" id="PF01926">
    <property type="entry name" value="MMR_HSR1"/>
    <property type="match status" value="1"/>
</dbReference>
<evidence type="ECO:0000256" key="10">
    <source>
        <dbReference type="ARBA" id="ARBA00023134"/>
    </source>
</evidence>
<comment type="similarity">
    <text evidence="2 13">Belongs to the DEAD box helicase family. DEAH subfamily. FANCM sub-subfamily.</text>
</comment>
<evidence type="ECO:0000256" key="8">
    <source>
        <dbReference type="ARBA" id="ARBA00022840"/>
    </source>
</evidence>
<dbReference type="Proteomes" id="UP000536275">
    <property type="component" value="Unassembled WGS sequence"/>
</dbReference>
<accession>A0A8H6F6R7</accession>
<evidence type="ECO:0000259" key="16">
    <source>
        <dbReference type="PROSITE" id="PS51194"/>
    </source>
</evidence>
<feature type="region of interest" description="Disordered" evidence="14">
    <location>
        <begin position="1132"/>
        <end position="1161"/>
    </location>
</feature>
<dbReference type="InterPro" id="IPR001650">
    <property type="entry name" value="Helicase_C-like"/>
</dbReference>
<dbReference type="InterPro" id="IPR044749">
    <property type="entry name" value="FANCM_DEXDc"/>
</dbReference>
<reference evidence="17 18" key="1">
    <citation type="submission" date="2020-03" db="EMBL/GenBank/DDBJ databases">
        <title>FDA dAtabase for Regulatory Grade micrObial Sequences (FDA-ARGOS): Supporting development and validation of Infectious Disease Dx tests.</title>
        <authorList>
            <person name="Campos J."/>
            <person name="Goldberg B."/>
            <person name="Tallon L."/>
            <person name="Sadzewicz L."/>
            <person name="Vavikolanu K."/>
            <person name="Mehta A."/>
            <person name="Aluvathingal J."/>
            <person name="Nadendla S."/>
            <person name="Nandy P."/>
            <person name="Geyer C."/>
            <person name="Yan Y."/>
            <person name="Sichtig H."/>
        </authorList>
    </citation>
    <scope>NUCLEOTIDE SEQUENCE [LARGE SCALE GENOMIC DNA]</scope>
    <source>
        <strain evidence="17 18">FDAARGOS_656</strain>
    </source>
</reference>
<evidence type="ECO:0000256" key="13">
    <source>
        <dbReference type="RuleBase" id="RU367027"/>
    </source>
</evidence>
<dbReference type="PROSITE" id="PS51192">
    <property type="entry name" value="HELICASE_ATP_BIND_1"/>
    <property type="match status" value="1"/>
</dbReference>
<gene>
    <name evidence="17" type="ORF">FOB64_001338</name>
</gene>
<feature type="region of interest" description="Disordered" evidence="14">
    <location>
        <begin position="1043"/>
        <end position="1106"/>
    </location>
</feature>
<feature type="region of interest" description="Disordered" evidence="14">
    <location>
        <begin position="884"/>
        <end position="950"/>
    </location>
</feature>
<dbReference type="GO" id="GO:0045003">
    <property type="term" value="P:double-strand break repair via synthesis-dependent strand annealing"/>
    <property type="evidence" value="ECO:0007669"/>
    <property type="project" value="TreeGrafter"/>
</dbReference>
<feature type="compositionally biased region" description="Low complexity" evidence="14">
    <location>
        <begin position="1069"/>
        <end position="1079"/>
    </location>
</feature>
<keyword evidence="7 17" id="KW-0347">Helicase</keyword>
<keyword evidence="6" id="KW-0378">Hydrolase</keyword>
<comment type="function">
    <text evidence="13">ATP-dependent DNA helicase involved in DNA damage repair by homologous recombination and in genome maintenance. Capable of unwinding D-loops. Plays a role in limiting crossover recombinants during mitotic DNA double-strand break (DSB) repair. Component of a FANCM-MHF complex which promotes gene conversion at blocked replication forks, probably by reversal of the stalled fork.</text>
</comment>
<dbReference type="InterPro" id="IPR023179">
    <property type="entry name" value="GTP-bd_ortho_bundle_sf"/>
</dbReference>
<feature type="compositionally biased region" description="Basic and acidic residues" evidence="14">
    <location>
        <begin position="1082"/>
        <end position="1091"/>
    </location>
</feature>
<dbReference type="GO" id="GO:0000400">
    <property type="term" value="F:four-way junction DNA binding"/>
    <property type="evidence" value="ECO:0007669"/>
    <property type="project" value="TreeGrafter"/>
</dbReference>
<dbReference type="SUPFAM" id="SSF52540">
    <property type="entry name" value="P-loop containing nucleoside triphosphate hydrolases"/>
    <property type="match status" value="2"/>
</dbReference>
<dbReference type="InterPro" id="IPR027417">
    <property type="entry name" value="P-loop_NTPase"/>
</dbReference>
<dbReference type="GO" id="GO:0009378">
    <property type="term" value="F:four-way junction helicase activity"/>
    <property type="evidence" value="ECO:0007669"/>
    <property type="project" value="TreeGrafter"/>
</dbReference>
<evidence type="ECO:0000256" key="9">
    <source>
        <dbReference type="ARBA" id="ARBA00022927"/>
    </source>
</evidence>
<dbReference type="PROSITE" id="PS51194">
    <property type="entry name" value="HELICASE_CTER"/>
    <property type="match status" value="1"/>
</dbReference>
<comment type="subunit">
    <text evidence="13">Interacts with the MHF histone-fold complex to form the FANCM-MHF complex.</text>
</comment>
<dbReference type="CDD" id="cd12091">
    <property type="entry name" value="FANCM_ID"/>
    <property type="match status" value="1"/>
</dbReference>
<dbReference type="PANTHER" id="PTHR14025">
    <property type="entry name" value="FANCONI ANEMIA GROUP M FANCM FAMILY MEMBER"/>
    <property type="match status" value="1"/>
</dbReference>
<dbReference type="InterPro" id="IPR039686">
    <property type="entry name" value="FANCM/Mph1-like_ID"/>
</dbReference>
<keyword evidence="10" id="KW-0342">GTP-binding</keyword>
<dbReference type="EMBL" id="JABWAD010000016">
    <property type="protein sequence ID" value="KAF6071622.1"/>
    <property type="molecule type" value="Genomic_DNA"/>
</dbReference>
<dbReference type="GO" id="GO:0005524">
    <property type="term" value="F:ATP binding"/>
    <property type="evidence" value="ECO:0007669"/>
    <property type="project" value="UniProtKB-UniRule"/>
</dbReference>
<dbReference type="GO" id="GO:0016787">
    <property type="term" value="F:hydrolase activity"/>
    <property type="evidence" value="ECO:0007669"/>
    <property type="project" value="UniProtKB-KW"/>
</dbReference>
<evidence type="ECO:0000256" key="7">
    <source>
        <dbReference type="ARBA" id="ARBA00022806"/>
    </source>
</evidence>
<dbReference type="InterPro" id="IPR006073">
    <property type="entry name" value="GTP-bd"/>
</dbReference>
<keyword evidence="5" id="KW-0547">Nucleotide-binding</keyword>
<sequence length="1269" mass="142381">MTSDALLKALKSYASKSNLKRSIIVGVIGYPNVGKSSIINALTNRHGNNSKACPVGNQAGVTTSLREVKIDNKLKVLDSPGIVFPDEIVNTKKQSKTQQLAKLALLSAIPPKQIVDPIPAITMLLKKFSKDTEMADGLKNFYQLPPLPSSDLNEFVKHFLIHIARSKGRLGRGGVPNLESAAMSVLNDWRDGRIIGWTLPKASKSAAGVSSEEVDLDAPKSSLRGEKEPPKVEQTTIVSSWAKEFDLDGLLGDNFEDEDDPEFQAILQGNSSKGPAQRTLEGSVAAVSTRPQNDKYETIPVPVKINTPTHHAMDFENLKTYIYPTNFEIRDYQYNIVERAFYDNLLVALPTGLGKTFIASTVMLNFLRWFPISKIIFMAPTRPLVAQQIKACCSIAGIPSSKVAILLDKTRRNRAEIWNSRQVFFTTPQVVENDLASGVVNPKSIALLVIDEAHRAKGNYSYNNVVKFINRFSDSYRILALTATPASDVEGVQQIIDNLNISKVEVRTEQSIDIVRHMKRKTVERKTCYPSSEITECIELLAEGITPVLNTAKERGLLDLTDPTRINFLQCMEISRKIVANPTIPEGLKWSNYFILQLLGMVGQCYRRLNIYGIRSFQSYFNEKFLEFKTKWNAKKVEELSKTLTYGHPKIEALMEELDDFFKNHETAGSRANDNRKPHIFIGQSSSENAQMTGMSQKLQKEIIKKFKKGVFNILVATSIGEEGLDIGEVDLIICYDSTSSPIKNIQRMGRTGRKRDGKVLMLFSSNEESKFDKAMGGYEYIQQHIMKGDFIQLRPQHRMIPDEYKPEAVKQLIQIPEENIELKAEDDEDEIIRIATLTKKPAKTFFMPDNVETGFKSAATMVRKVGDNKSLAERNKEKTFLDKLVDSDSESEVDKENENVIQEVDKSKNQEQNDHIITELDNTEQSVAGNTKSTTNGTSYSEPENNNQVNQESVTANLDSVARVPEPEVIENSESEEEQISKITHNTPATSVDLSNGPEETSYKIDSVLIDLIDDDFTFSSDTEGDKVEVIDAVSPEVCKLPEKPATPPIRKSLGVKRKVNKTPDPESNSISIPSSTTKKSHNEVTRKVVQDPSTTNKKSLGVKRPRPVSIIDQLKRQKIRSQVIVSRETQSIIEHESRTQNLDDDDDDDNKVNGHDKSQTTISKVQPIYEFSNKEDEGFLSSSQTRELYKNYYIAIDSSDDIPFYDPVQGFSKIKDTDKFTMGRTGPITHSLRTQRLFQACNAEFDSQLAAQTKDNDKQDYTFILKK</sequence>
<dbReference type="GO" id="GO:0015031">
    <property type="term" value="P:protein transport"/>
    <property type="evidence" value="ECO:0007669"/>
    <property type="project" value="UniProtKB-KW"/>
</dbReference>
<dbReference type="InterPro" id="IPR014001">
    <property type="entry name" value="Helicase_ATP-bd"/>
</dbReference>
<evidence type="ECO:0000256" key="1">
    <source>
        <dbReference type="ARBA" id="ARBA00004123"/>
    </source>
</evidence>
<dbReference type="InterPro" id="IPR006935">
    <property type="entry name" value="Helicase/UvrB_N"/>
</dbReference>
<evidence type="ECO:0000313" key="17">
    <source>
        <dbReference type="EMBL" id="KAF6071622.1"/>
    </source>
</evidence>
<keyword evidence="8" id="KW-0067">ATP-binding</keyword>
<dbReference type="Pfam" id="PF04851">
    <property type="entry name" value="ResIII"/>
    <property type="match status" value="1"/>
</dbReference>
<evidence type="ECO:0000259" key="15">
    <source>
        <dbReference type="PROSITE" id="PS51192"/>
    </source>
</evidence>
<dbReference type="SMART" id="SM00487">
    <property type="entry name" value="DEXDc"/>
    <property type="match status" value="1"/>
</dbReference>
<keyword evidence="3" id="KW-0813">Transport</keyword>
<evidence type="ECO:0000256" key="11">
    <source>
        <dbReference type="ARBA" id="ARBA00023242"/>
    </source>
</evidence>
<feature type="domain" description="Helicase C-terminal" evidence="16">
    <location>
        <begin position="629"/>
        <end position="800"/>
    </location>
</feature>
<dbReference type="SMART" id="SM00490">
    <property type="entry name" value="HELICc"/>
    <property type="match status" value="1"/>
</dbReference>
<comment type="subcellular location">
    <subcellularLocation>
        <location evidence="1 13">Nucleus</location>
    </subcellularLocation>
</comment>
<dbReference type="Gene3D" id="1.10.1580.10">
    <property type="match status" value="1"/>
</dbReference>
<feature type="domain" description="Helicase ATP-binding" evidence="15">
    <location>
        <begin position="336"/>
        <end position="503"/>
    </location>
</feature>
<comment type="caution">
    <text evidence="17">The sequence shown here is derived from an EMBL/GenBank/DDBJ whole genome shotgun (WGS) entry which is preliminary data.</text>
</comment>
<name>A0A8H6F6R7_CANAX</name>
<evidence type="ECO:0000256" key="6">
    <source>
        <dbReference type="ARBA" id="ARBA00022801"/>
    </source>
</evidence>
<dbReference type="GO" id="GO:0030684">
    <property type="term" value="C:preribosome"/>
    <property type="evidence" value="ECO:0007669"/>
    <property type="project" value="UniProtKB-ARBA"/>
</dbReference>
<evidence type="ECO:0000313" key="18">
    <source>
        <dbReference type="Proteomes" id="UP000536275"/>
    </source>
</evidence>
<dbReference type="GO" id="GO:0043138">
    <property type="term" value="F:3'-5' DNA helicase activity"/>
    <property type="evidence" value="ECO:0007669"/>
    <property type="project" value="InterPro"/>
</dbReference>
<dbReference type="GO" id="GO:0005525">
    <property type="term" value="F:GTP binding"/>
    <property type="evidence" value="ECO:0007669"/>
    <property type="project" value="UniProtKB-KW"/>
</dbReference>
<dbReference type="PANTHER" id="PTHR14025:SF20">
    <property type="entry name" value="FANCONI ANEMIA GROUP M PROTEIN"/>
    <property type="match status" value="1"/>
</dbReference>
<comment type="catalytic activity">
    <reaction evidence="12 13">
        <text>ATP + H2O = ADP + phosphate + H(+)</text>
        <dbReference type="Rhea" id="RHEA:13065"/>
        <dbReference type="ChEBI" id="CHEBI:15377"/>
        <dbReference type="ChEBI" id="CHEBI:15378"/>
        <dbReference type="ChEBI" id="CHEBI:30616"/>
        <dbReference type="ChEBI" id="CHEBI:43474"/>
        <dbReference type="ChEBI" id="CHEBI:456216"/>
        <dbReference type="EC" id="3.6.4.12"/>
    </reaction>
</comment>
<dbReference type="Pfam" id="PF00271">
    <property type="entry name" value="Helicase_C"/>
    <property type="match status" value="1"/>
</dbReference>
<dbReference type="Gene3D" id="3.40.50.300">
    <property type="entry name" value="P-loop containing nucleotide triphosphate hydrolases"/>
    <property type="match status" value="3"/>
</dbReference>
<evidence type="ECO:0000256" key="12">
    <source>
        <dbReference type="ARBA" id="ARBA00047995"/>
    </source>
</evidence>
<evidence type="ECO:0000256" key="2">
    <source>
        <dbReference type="ARBA" id="ARBA00009889"/>
    </source>
</evidence>
<dbReference type="FunFam" id="1.10.1580.10:FF:000006">
    <property type="entry name" value="Nuclear GTP-binding protein NUG1"/>
    <property type="match status" value="1"/>
</dbReference>
<proteinExistence type="inferred from homology"/>
<protein>
    <recommendedName>
        <fullName evidence="13">ATP-dependent DNA helicase</fullName>
        <ecNumber evidence="13">3.6.4.12</ecNumber>
    </recommendedName>
</protein>
<keyword evidence="11" id="KW-0539">Nucleus</keyword>
<dbReference type="GO" id="GO:0042273">
    <property type="term" value="P:ribosomal large subunit biogenesis"/>
    <property type="evidence" value="ECO:0007669"/>
    <property type="project" value="UniProtKB-ARBA"/>
</dbReference>
<keyword evidence="4" id="KW-0690">Ribosome biogenesis</keyword>
<dbReference type="FunFam" id="3.40.50.300:FF:000861">
    <property type="entry name" value="Fanconi anemia, complementation group M"/>
    <property type="match status" value="1"/>
</dbReference>
<dbReference type="GO" id="GO:0005730">
    <property type="term" value="C:nucleolus"/>
    <property type="evidence" value="ECO:0007669"/>
    <property type="project" value="UniProtKB-ARBA"/>
</dbReference>
<evidence type="ECO:0000256" key="3">
    <source>
        <dbReference type="ARBA" id="ARBA00022448"/>
    </source>
</evidence>
<evidence type="ECO:0000256" key="14">
    <source>
        <dbReference type="SAM" id="MobiDB-lite"/>
    </source>
</evidence>
<keyword evidence="9" id="KW-0653">Protein transport</keyword>
<evidence type="ECO:0000256" key="4">
    <source>
        <dbReference type="ARBA" id="ARBA00022517"/>
    </source>
</evidence>